<dbReference type="Pfam" id="PF03184">
    <property type="entry name" value="DDE_1"/>
    <property type="match status" value="1"/>
</dbReference>
<dbReference type="InterPro" id="IPR004875">
    <property type="entry name" value="DDE_SF_endonuclease_dom"/>
</dbReference>
<sequence>MPKTSEKRAPQEGKTQQPCYVVLQVEKCCHYFVVKGKSAMQNWLETRLITETAVSVTERGWMETALFHNCFRGEFLKNIGPQRPVLIIYDGHVTHISVEVIKVAQESDNNEIASTYNACLTAS</sequence>
<feature type="domain" description="DDE-1" evidence="1">
    <location>
        <begin position="28"/>
        <end position="112"/>
    </location>
</feature>
<name>A0A8K0G739_IGNLU</name>
<evidence type="ECO:0000259" key="1">
    <source>
        <dbReference type="Pfam" id="PF03184"/>
    </source>
</evidence>
<evidence type="ECO:0000313" key="2">
    <source>
        <dbReference type="EMBL" id="KAF2890997.1"/>
    </source>
</evidence>
<reference evidence="2" key="1">
    <citation type="submission" date="2019-08" db="EMBL/GenBank/DDBJ databases">
        <title>The genome of the North American firefly Photinus pyralis.</title>
        <authorList>
            <consortium name="Photinus pyralis genome working group"/>
            <person name="Fallon T.R."/>
            <person name="Sander Lower S.E."/>
            <person name="Weng J.-K."/>
        </authorList>
    </citation>
    <scope>NUCLEOTIDE SEQUENCE</scope>
    <source>
        <strain evidence="2">TRF0915ILg1</strain>
        <tissue evidence="2">Whole body</tissue>
    </source>
</reference>
<dbReference type="EMBL" id="VTPC01041708">
    <property type="protein sequence ID" value="KAF2890997.1"/>
    <property type="molecule type" value="Genomic_DNA"/>
</dbReference>
<dbReference type="AlphaFoldDB" id="A0A8K0G739"/>
<gene>
    <name evidence="2" type="ORF">ILUMI_15176</name>
</gene>
<keyword evidence="3" id="KW-1185">Reference proteome</keyword>
<evidence type="ECO:0000313" key="3">
    <source>
        <dbReference type="Proteomes" id="UP000801492"/>
    </source>
</evidence>
<dbReference type="Proteomes" id="UP000801492">
    <property type="component" value="Unassembled WGS sequence"/>
</dbReference>
<organism evidence="2 3">
    <name type="scientific">Ignelater luminosus</name>
    <name type="common">Cucubano</name>
    <name type="synonym">Pyrophorus luminosus</name>
    <dbReference type="NCBI Taxonomy" id="2038154"/>
    <lineage>
        <taxon>Eukaryota</taxon>
        <taxon>Metazoa</taxon>
        <taxon>Ecdysozoa</taxon>
        <taxon>Arthropoda</taxon>
        <taxon>Hexapoda</taxon>
        <taxon>Insecta</taxon>
        <taxon>Pterygota</taxon>
        <taxon>Neoptera</taxon>
        <taxon>Endopterygota</taxon>
        <taxon>Coleoptera</taxon>
        <taxon>Polyphaga</taxon>
        <taxon>Elateriformia</taxon>
        <taxon>Elateroidea</taxon>
        <taxon>Elateridae</taxon>
        <taxon>Agrypninae</taxon>
        <taxon>Pyrophorini</taxon>
        <taxon>Ignelater</taxon>
    </lineage>
</organism>
<dbReference type="GO" id="GO:0003676">
    <property type="term" value="F:nucleic acid binding"/>
    <property type="evidence" value="ECO:0007669"/>
    <property type="project" value="InterPro"/>
</dbReference>
<protein>
    <recommendedName>
        <fullName evidence="1">DDE-1 domain-containing protein</fullName>
    </recommendedName>
</protein>
<accession>A0A8K0G739</accession>
<dbReference type="OrthoDB" id="6734405at2759"/>
<comment type="caution">
    <text evidence="2">The sequence shown here is derived from an EMBL/GenBank/DDBJ whole genome shotgun (WGS) entry which is preliminary data.</text>
</comment>
<proteinExistence type="predicted"/>